<name>A0AAD3Y1Z1_NEPGR</name>
<dbReference type="AlphaFoldDB" id="A0AAD3Y1Z1"/>
<reference evidence="3" key="1">
    <citation type="submission" date="2023-05" db="EMBL/GenBank/DDBJ databases">
        <title>Nepenthes gracilis genome sequencing.</title>
        <authorList>
            <person name="Fukushima K."/>
        </authorList>
    </citation>
    <scope>NUCLEOTIDE SEQUENCE</scope>
    <source>
        <strain evidence="3">SING2019-196</strain>
    </source>
</reference>
<evidence type="ECO:0000313" key="3">
    <source>
        <dbReference type="EMBL" id="GMH24525.1"/>
    </source>
</evidence>
<dbReference type="GO" id="GO:0010090">
    <property type="term" value="P:trichome morphogenesis"/>
    <property type="evidence" value="ECO:0007669"/>
    <property type="project" value="InterPro"/>
</dbReference>
<evidence type="ECO:0000313" key="4">
    <source>
        <dbReference type="Proteomes" id="UP001279734"/>
    </source>
</evidence>
<keyword evidence="2" id="KW-0472">Membrane</keyword>
<feature type="transmembrane region" description="Helical" evidence="2">
    <location>
        <begin position="546"/>
        <end position="568"/>
    </location>
</feature>
<evidence type="ECO:0000256" key="2">
    <source>
        <dbReference type="SAM" id="Phobius"/>
    </source>
</evidence>
<dbReference type="EMBL" id="BSYO01000028">
    <property type="protein sequence ID" value="GMH24525.1"/>
    <property type="molecule type" value="Genomic_DNA"/>
</dbReference>
<keyword evidence="2" id="KW-1133">Transmembrane helix</keyword>
<dbReference type="GO" id="GO:0010150">
    <property type="term" value="P:leaf senescence"/>
    <property type="evidence" value="ECO:0007669"/>
    <property type="project" value="InterPro"/>
</dbReference>
<feature type="transmembrane region" description="Helical" evidence="2">
    <location>
        <begin position="438"/>
        <end position="457"/>
    </location>
</feature>
<feature type="transmembrane region" description="Helical" evidence="2">
    <location>
        <begin position="469"/>
        <end position="488"/>
    </location>
</feature>
<feature type="compositionally biased region" description="Polar residues" evidence="1">
    <location>
        <begin position="28"/>
        <end position="48"/>
    </location>
</feature>
<dbReference type="InterPro" id="IPR044708">
    <property type="entry name" value="CPR5"/>
</dbReference>
<accession>A0AAD3Y1Z1</accession>
<dbReference type="PANTHER" id="PTHR35322:SF2">
    <property type="entry name" value="PROTEIN CPR-5"/>
    <property type="match status" value="1"/>
</dbReference>
<dbReference type="PANTHER" id="PTHR35322">
    <property type="entry name" value="PROTEIN CPR-5"/>
    <property type="match status" value="1"/>
</dbReference>
<keyword evidence="4" id="KW-1185">Reference proteome</keyword>
<keyword evidence="2" id="KW-0812">Transmembrane</keyword>
<dbReference type="Proteomes" id="UP001279734">
    <property type="component" value="Unassembled WGS sequence"/>
</dbReference>
<organism evidence="3 4">
    <name type="scientific">Nepenthes gracilis</name>
    <name type="common">Slender pitcher plant</name>
    <dbReference type="NCBI Taxonomy" id="150966"/>
    <lineage>
        <taxon>Eukaryota</taxon>
        <taxon>Viridiplantae</taxon>
        <taxon>Streptophyta</taxon>
        <taxon>Embryophyta</taxon>
        <taxon>Tracheophyta</taxon>
        <taxon>Spermatophyta</taxon>
        <taxon>Magnoliopsida</taxon>
        <taxon>eudicotyledons</taxon>
        <taxon>Gunneridae</taxon>
        <taxon>Pentapetalae</taxon>
        <taxon>Caryophyllales</taxon>
        <taxon>Nepenthaceae</taxon>
        <taxon>Nepenthes</taxon>
    </lineage>
</organism>
<dbReference type="GO" id="GO:0006952">
    <property type="term" value="P:defense response"/>
    <property type="evidence" value="ECO:0007669"/>
    <property type="project" value="InterPro"/>
</dbReference>
<evidence type="ECO:0000256" key="1">
    <source>
        <dbReference type="SAM" id="MobiDB-lite"/>
    </source>
</evidence>
<feature type="region of interest" description="Disordered" evidence="1">
    <location>
        <begin position="1"/>
        <end position="61"/>
    </location>
</feature>
<sequence length="590" mass="65646">MGDHSPFLHPPHLAAAAAIDEQSPPQPIRTTAGDNTRSTGDSTANASPLSGDPLEPQSNGQKITLNLKGKKGVSADAAARPSCSSSSSSSLCTQHSLRRCNRLATRRRNPRFLVRRRASDAGSIAFPLGMAIAAVVSQILERKDAINEKTSVDHLSMICTSAVRESLVDVFGNKFDAFAGNFEKSFTSTLSTLRLIEDLAMKKRDDGLIHRNLKNYNSSTDLDMLFNNGECSSKAEINCSCLESIMPAVNAREELRNVEAVQESHLTYRQMIRPLTSSGFTSIIPSYSRNHFMLDTLEKSVVEQARANDLKTFEIGLIMKKLRMKETQIALDSELNFLERCKLFMGTSKASFKAEKFKTQVKDTRHAELLRNCIDCLIAGLLIMSASLAYGAYVYSYRRIAEATLSCSLPKESKSWWFPKPMASFNSSLQTLTCHVQVFSRMLFGILLILAIAYSLIQRPVTTTQTMPVTFILLLLGFGCGFAGKLCVDTLGGSGYHWLIYWEVFCALHFLTNAFTPTIYYILHGPIRVFGTVNSSLILPYRVRRILFYLAMLFVVPSLCGFMPFAGLGEWKDHFTLLITNMFVVKKDEN</sequence>
<feature type="transmembrane region" description="Helical" evidence="2">
    <location>
        <begin position="500"/>
        <end position="523"/>
    </location>
</feature>
<evidence type="ECO:0008006" key="5">
    <source>
        <dbReference type="Google" id="ProtNLM"/>
    </source>
</evidence>
<proteinExistence type="predicted"/>
<gene>
    <name evidence="3" type="ORF">Nepgr_026368</name>
</gene>
<comment type="caution">
    <text evidence="3">The sequence shown here is derived from an EMBL/GenBank/DDBJ whole genome shotgun (WGS) entry which is preliminary data.</text>
</comment>
<protein>
    <recommendedName>
        <fullName evidence="5">Protein CPR-5</fullName>
    </recommendedName>
</protein>